<evidence type="ECO:0000256" key="1">
    <source>
        <dbReference type="SAM" id="Phobius"/>
    </source>
</evidence>
<keyword evidence="1" id="KW-0812">Transmembrane</keyword>
<keyword evidence="3" id="KW-1185">Reference proteome</keyword>
<gene>
    <name evidence="2" type="ORF">K402DRAFT_398886</name>
</gene>
<evidence type="ECO:0000313" key="2">
    <source>
        <dbReference type="EMBL" id="KAF1981069.1"/>
    </source>
</evidence>
<dbReference type="OrthoDB" id="545169at2759"/>
<sequence length="416" mass="48331">MSTFPSRLSQIWPFSSSYGPVLLVFMFYLALVRLLRYRRRDTLLKRYNYPTRESYSKMTVDDAQAIQIELNELEFPFMFQTALELALFKTYGIPTISTLLTHTRQLTTRPLAPKRYVDTSVLIHEFCGNPRSSSRYQQSIARMNYLHSVYLKDARISNADLLYTLSLFALEPMRWMARYEWRELGELEKAAVGTFWCQVGRDMEVGYGELEGAEGGWRDGLEWLEDVEAWSRRYEERCMVPHGNNKVAADRTTELLLWGMPEGMRERGVKVVSVLMEERLRKAMMYPPPPASYTRLLTTTFTLRKLALRHLTLPRLLRRKFLSPANKHGRYHPNSYANTPLYVKPTLWQRMSPQAWAFWLVGKPIPGDQEVDLQPEGYDLWDVGPKSFKGEGRESMVGDMERIGVGMGEGRCPFSL</sequence>
<dbReference type="GO" id="GO:0016491">
    <property type="term" value="F:oxidoreductase activity"/>
    <property type="evidence" value="ECO:0007669"/>
    <property type="project" value="InterPro"/>
</dbReference>
<accession>A0A6G1GJY6</accession>
<name>A0A6G1GJY6_9PEZI</name>
<dbReference type="AlphaFoldDB" id="A0A6G1GJY6"/>
<dbReference type="PANTHER" id="PTHR36124">
    <property type="match status" value="1"/>
</dbReference>
<protein>
    <recommendedName>
        <fullName evidence="4">ER-bound oxygenase mpaB/mpaB'/Rubber oxygenase catalytic domain-containing protein</fullName>
    </recommendedName>
</protein>
<dbReference type="PANTHER" id="PTHR36124:SF1">
    <property type="entry name" value="ER-BOUND OXYGENASE MPAB_MPAB'_RUBBER OXYGENASE CATALYTIC DOMAIN-CONTAINING PROTEIN"/>
    <property type="match status" value="1"/>
</dbReference>
<dbReference type="EMBL" id="ML977209">
    <property type="protein sequence ID" value="KAF1981069.1"/>
    <property type="molecule type" value="Genomic_DNA"/>
</dbReference>
<dbReference type="Proteomes" id="UP000800041">
    <property type="component" value="Unassembled WGS sequence"/>
</dbReference>
<proteinExistence type="predicted"/>
<dbReference type="InterPro" id="IPR046366">
    <property type="entry name" value="MPAB"/>
</dbReference>
<reference evidence="2" key="1">
    <citation type="journal article" date="2020" name="Stud. Mycol.">
        <title>101 Dothideomycetes genomes: a test case for predicting lifestyles and emergence of pathogens.</title>
        <authorList>
            <person name="Haridas S."/>
            <person name="Albert R."/>
            <person name="Binder M."/>
            <person name="Bloem J."/>
            <person name="Labutti K."/>
            <person name="Salamov A."/>
            <person name="Andreopoulos B."/>
            <person name="Baker S."/>
            <person name="Barry K."/>
            <person name="Bills G."/>
            <person name="Bluhm B."/>
            <person name="Cannon C."/>
            <person name="Castanera R."/>
            <person name="Culley D."/>
            <person name="Daum C."/>
            <person name="Ezra D."/>
            <person name="Gonzalez J."/>
            <person name="Henrissat B."/>
            <person name="Kuo A."/>
            <person name="Liang C."/>
            <person name="Lipzen A."/>
            <person name="Lutzoni F."/>
            <person name="Magnuson J."/>
            <person name="Mondo S."/>
            <person name="Nolan M."/>
            <person name="Ohm R."/>
            <person name="Pangilinan J."/>
            <person name="Park H.-J."/>
            <person name="Ramirez L."/>
            <person name="Alfaro M."/>
            <person name="Sun H."/>
            <person name="Tritt A."/>
            <person name="Yoshinaga Y."/>
            <person name="Zwiers L.-H."/>
            <person name="Turgeon B."/>
            <person name="Goodwin S."/>
            <person name="Spatafora J."/>
            <person name="Crous P."/>
            <person name="Grigoriev I."/>
        </authorList>
    </citation>
    <scope>NUCLEOTIDE SEQUENCE</scope>
    <source>
        <strain evidence="2">CBS 113979</strain>
    </source>
</reference>
<evidence type="ECO:0000313" key="3">
    <source>
        <dbReference type="Proteomes" id="UP000800041"/>
    </source>
</evidence>
<keyword evidence="1" id="KW-0472">Membrane</keyword>
<feature type="transmembrane region" description="Helical" evidence="1">
    <location>
        <begin position="12"/>
        <end position="35"/>
    </location>
</feature>
<evidence type="ECO:0008006" key="4">
    <source>
        <dbReference type="Google" id="ProtNLM"/>
    </source>
</evidence>
<keyword evidence="1" id="KW-1133">Transmembrane helix</keyword>
<organism evidence="2 3">
    <name type="scientific">Aulographum hederae CBS 113979</name>
    <dbReference type="NCBI Taxonomy" id="1176131"/>
    <lineage>
        <taxon>Eukaryota</taxon>
        <taxon>Fungi</taxon>
        <taxon>Dikarya</taxon>
        <taxon>Ascomycota</taxon>
        <taxon>Pezizomycotina</taxon>
        <taxon>Dothideomycetes</taxon>
        <taxon>Pleosporomycetidae</taxon>
        <taxon>Aulographales</taxon>
        <taxon>Aulographaceae</taxon>
    </lineage>
</organism>